<dbReference type="PROSITE" id="PS50943">
    <property type="entry name" value="HTH_CROC1"/>
    <property type="match status" value="1"/>
</dbReference>
<evidence type="ECO:0000313" key="4">
    <source>
        <dbReference type="Proteomes" id="UP000188597"/>
    </source>
</evidence>
<keyword evidence="1" id="KW-0238">DNA-binding</keyword>
<dbReference type="Proteomes" id="UP000188597">
    <property type="component" value="Unassembled WGS sequence"/>
</dbReference>
<evidence type="ECO:0000313" key="3">
    <source>
        <dbReference type="EMBL" id="OOE14578.1"/>
    </source>
</evidence>
<dbReference type="RefSeq" id="WP_077360341.1">
    <property type="nucleotide sequence ID" value="NZ_MQMF01000001.1"/>
</dbReference>
<comment type="caution">
    <text evidence="3">The sequence shown here is derived from an EMBL/GenBank/DDBJ whole genome shotgun (WGS) entry which is preliminary data.</text>
</comment>
<proteinExistence type="predicted"/>
<dbReference type="GO" id="GO:0003700">
    <property type="term" value="F:DNA-binding transcription factor activity"/>
    <property type="evidence" value="ECO:0007669"/>
    <property type="project" value="TreeGrafter"/>
</dbReference>
<evidence type="ECO:0000259" key="2">
    <source>
        <dbReference type="PROSITE" id="PS50943"/>
    </source>
</evidence>
<dbReference type="GO" id="GO:0003677">
    <property type="term" value="F:DNA binding"/>
    <property type="evidence" value="ECO:0007669"/>
    <property type="project" value="UniProtKB-KW"/>
</dbReference>
<name>A0A1V3GCR2_9BACL</name>
<dbReference type="SMART" id="SM00530">
    <property type="entry name" value="HTH_XRE"/>
    <property type="match status" value="1"/>
</dbReference>
<feature type="domain" description="HTH cro/C1-type" evidence="2">
    <location>
        <begin position="6"/>
        <end position="61"/>
    </location>
</feature>
<dbReference type="PANTHER" id="PTHR46797:SF1">
    <property type="entry name" value="METHYLPHOSPHONATE SYNTHASE"/>
    <property type="match status" value="1"/>
</dbReference>
<dbReference type="EMBL" id="MQMF01000001">
    <property type="protein sequence ID" value="OOE14578.1"/>
    <property type="molecule type" value="Genomic_DNA"/>
</dbReference>
<dbReference type="Pfam" id="PF01381">
    <property type="entry name" value="HTH_3"/>
    <property type="match status" value="1"/>
</dbReference>
<dbReference type="OrthoDB" id="1859224at2"/>
<protein>
    <submittedName>
        <fullName evidence="3">Transcriptional regulator</fullName>
    </submittedName>
</protein>
<reference evidence="3 4" key="1">
    <citation type="submission" date="2016-11" db="EMBL/GenBank/DDBJ databases">
        <authorList>
            <person name="Jaros S."/>
            <person name="Januszkiewicz K."/>
            <person name="Wedrychowicz H."/>
        </authorList>
    </citation>
    <scope>NUCLEOTIDE SEQUENCE [LARGE SCALE GENOMIC DNA]</scope>
    <source>
        <strain evidence="3 4">Con a/3</strain>
    </source>
</reference>
<gene>
    <name evidence="3" type="ORF">UN64_05140</name>
</gene>
<dbReference type="AlphaFoldDB" id="A0A1V3GCR2"/>
<dbReference type="GO" id="GO:0005829">
    <property type="term" value="C:cytosol"/>
    <property type="evidence" value="ECO:0007669"/>
    <property type="project" value="TreeGrafter"/>
</dbReference>
<accession>A0A1V3GCR2</accession>
<organism evidence="3 4">
    <name type="scientific">Fictibacillus arsenicus</name>
    <dbReference type="NCBI Taxonomy" id="255247"/>
    <lineage>
        <taxon>Bacteria</taxon>
        <taxon>Bacillati</taxon>
        <taxon>Bacillota</taxon>
        <taxon>Bacilli</taxon>
        <taxon>Bacillales</taxon>
        <taxon>Fictibacillaceae</taxon>
        <taxon>Fictibacillus</taxon>
    </lineage>
</organism>
<sequence length="115" mass="13710">MIGRNIYELRKMKGITLSELADRSKVSKSYLSNIERKLNRNPSIQVIEKIATVLEVDVKFLLSNQMEHDNTHLEKEWVEFVVELKSLGINKERIHEYRELIEFIKWKKNDVTNHE</sequence>
<dbReference type="InterPro" id="IPR010982">
    <property type="entry name" value="Lambda_DNA-bd_dom_sf"/>
</dbReference>
<dbReference type="InterPro" id="IPR050807">
    <property type="entry name" value="TransReg_Diox_bact_type"/>
</dbReference>
<evidence type="ECO:0000256" key="1">
    <source>
        <dbReference type="ARBA" id="ARBA00023125"/>
    </source>
</evidence>
<dbReference type="SUPFAM" id="SSF47413">
    <property type="entry name" value="lambda repressor-like DNA-binding domains"/>
    <property type="match status" value="1"/>
</dbReference>
<dbReference type="Gene3D" id="1.10.260.40">
    <property type="entry name" value="lambda repressor-like DNA-binding domains"/>
    <property type="match status" value="1"/>
</dbReference>
<dbReference type="InterPro" id="IPR001387">
    <property type="entry name" value="Cro/C1-type_HTH"/>
</dbReference>
<dbReference type="PANTHER" id="PTHR46797">
    <property type="entry name" value="HTH-TYPE TRANSCRIPTIONAL REGULATOR"/>
    <property type="match status" value="1"/>
</dbReference>
<dbReference type="CDD" id="cd00093">
    <property type="entry name" value="HTH_XRE"/>
    <property type="match status" value="1"/>
</dbReference>